<dbReference type="SUPFAM" id="SSF53474">
    <property type="entry name" value="alpha/beta-Hydrolases"/>
    <property type="match status" value="1"/>
</dbReference>
<organism evidence="4 5">
    <name type="scientific">Prorocentrum cordatum</name>
    <dbReference type="NCBI Taxonomy" id="2364126"/>
    <lineage>
        <taxon>Eukaryota</taxon>
        <taxon>Sar</taxon>
        <taxon>Alveolata</taxon>
        <taxon>Dinophyceae</taxon>
        <taxon>Prorocentrales</taxon>
        <taxon>Prorocentraceae</taxon>
        <taxon>Prorocentrum</taxon>
    </lineage>
</organism>
<dbReference type="InterPro" id="IPR000571">
    <property type="entry name" value="Znf_CCCH"/>
</dbReference>
<evidence type="ECO:0000259" key="3">
    <source>
        <dbReference type="PROSITE" id="PS50103"/>
    </source>
</evidence>
<accession>A0ABN9WG06</accession>
<proteinExistence type="predicted"/>
<feature type="non-terminal residue" evidence="4">
    <location>
        <position position="1"/>
    </location>
</feature>
<sequence length="480" mass="52626">VASFGEQADAPAELPKELRPFCAFYESGQCKFGNDCWYQHAPVEYEDIDADSPQEQAAVRLIVNGPPGGWRKAEAHAPDTGPMRVRVVGDIQGLGCFVKDFNWDPYDGVDLVWEDDCWTSMLVPAPPCRLVSFYVCRLDQQESHPGTLQGKARFDMESSRRFTWSRCYKIQTPGVGEVLEVRLGCGDVLPASPGARPAEPEPARCRCTVMPRGDALAFPQGAPLRALPSPGCQRCYTFDAPGGVTVNFSLYLPPSYEPYHSMHGRLDGDNNLFFESDTPVRLLLGDARSGWFEQSTYNSGVEEALASLFEATAAACNIDRRRILVTGTSTPWASMGAYACLELGARWPGFFAAAAPVAPHYDLDPVEALVDNLTQTQELPLWIFHAKNDGMCPYEPIADLVARLGEKSRAEVRFTSYEDTWSSQGHCADRVAYWAGAPPEGQEPWHGPELFEWLAARLGPGRRPGAPAAGRPPAQGGHPA</sequence>
<comment type="caution">
    <text evidence="4">The sequence shown here is derived from an EMBL/GenBank/DDBJ whole genome shotgun (WGS) entry which is preliminary data.</text>
</comment>
<evidence type="ECO:0000256" key="1">
    <source>
        <dbReference type="PROSITE-ProRule" id="PRU00723"/>
    </source>
</evidence>
<reference evidence="4" key="1">
    <citation type="submission" date="2023-10" db="EMBL/GenBank/DDBJ databases">
        <authorList>
            <person name="Chen Y."/>
            <person name="Shah S."/>
            <person name="Dougan E. K."/>
            <person name="Thang M."/>
            <person name="Chan C."/>
        </authorList>
    </citation>
    <scope>NUCLEOTIDE SEQUENCE [LARGE SCALE GENOMIC DNA]</scope>
</reference>
<protein>
    <recommendedName>
        <fullName evidence="3">C3H1-type domain-containing protein</fullName>
    </recommendedName>
</protein>
<gene>
    <name evidence="4" type="ORF">PCOR1329_LOCUS66982</name>
</gene>
<dbReference type="PROSITE" id="PS50103">
    <property type="entry name" value="ZF_C3H1"/>
    <property type="match status" value="1"/>
</dbReference>
<dbReference type="InterPro" id="IPR029058">
    <property type="entry name" value="AB_hydrolase_fold"/>
</dbReference>
<dbReference type="SMART" id="SM00356">
    <property type="entry name" value="ZnF_C3H1"/>
    <property type="match status" value="1"/>
</dbReference>
<keyword evidence="1" id="KW-0479">Metal-binding</keyword>
<dbReference type="EMBL" id="CAUYUJ010018658">
    <property type="protein sequence ID" value="CAK0885352.1"/>
    <property type="molecule type" value="Genomic_DNA"/>
</dbReference>
<evidence type="ECO:0000256" key="2">
    <source>
        <dbReference type="SAM" id="MobiDB-lite"/>
    </source>
</evidence>
<keyword evidence="1" id="KW-0863">Zinc-finger</keyword>
<feature type="region of interest" description="Disordered" evidence="2">
    <location>
        <begin position="459"/>
        <end position="480"/>
    </location>
</feature>
<keyword evidence="5" id="KW-1185">Reference proteome</keyword>
<evidence type="ECO:0000313" key="4">
    <source>
        <dbReference type="EMBL" id="CAK0885352.1"/>
    </source>
</evidence>
<feature type="zinc finger region" description="C3H1-type" evidence="1">
    <location>
        <begin position="16"/>
        <end position="43"/>
    </location>
</feature>
<feature type="domain" description="C3H1-type" evidence="3">
    <location>
        <begin position="16"/>
        <end position="43"/>
    </location>
</feature>
<evidence type="ECO:0000313" key="5">
    <source>
        <dbReference type="Proteomes" id="UP001189429"/>
    </source>
</evidence>
<keyword evidence="1" id="KW-0862">Zinc</keyword>
<dbReference type="Gene3D" id="3.40.50.1820">
    <property type="entry name" value="alpha/beta hydrolase"/>
    <property type="match status" value="1"/>
</dbReference>
<name>A0ABN9WG06_9DINO</name>
<dbReference type="Proteomes" id="UP001189429">
    <property type="component" value="Unassembled WGS sequence"/>
</dbReference>